<evidence type="ECO:0000313" key="1">
    <source>
        <dbReference type="EMBL" id="XBV83947.1"/>
    </source>
</evidence>
<name>A0AAU7U5M5_9DEIO</name>
<reference evidence="1" key="1">
    <citation type="submission" date="2024-06" db="EMBL/GenBank/DDBJ databases">
        <title>Draft Genome Sequence of Deinococcus sonorensis Type Strain KR-87, a Biofilm Producing Representative of the Genus Deinococcus.</title>
        <authorList>
            <person name="Boren L.S."/>
            <person name="Grosso R.A."/>
            <person name="Hugenberg-Cox A.N."/>
            <person name="Hill J.T.E."/>
            <person name="Albert C.M."/>
            <person name="Tuohy J.M."/>
        </authorList>
    </citation>
    <scope>NUCLEOTIDE SEQUENCE</scope>
    <source>
        <strain evidence="1">KR-87</strain>
        <plasmid evidence="1">pDson03</plasmid>
    </source>
</reference>
<dbReference type="KEGG" id="dsc:ABOD76_04460"/>
<gene>
    <name evidence="1" type="ORF">ABOD76_04460</name>
</gene>
<protein>
    <submittedName>
        <fullName evidence="1">Uncharacterized protein</fullName>
    </submittedName>
</protein>
<sequence length="53" mass="6294">MLIHSVSDRIETIHTDALERQLARQAMDLRLTAPRVWDGLRHVCSRMLRLQFH</sequence>
<proteinExistence type="predicted"/>
<geneLocation type="plasmid" evidence="1">
    <name>pDson03</name>
</geneLocation>
<dbReference type="EMBL" id="CP158298">
    <property type="protein sequence ID" value="XBV83947.1"/>
    <property type="molecule type" value="Genomic_DNA"/>
</dbReference>
<dbReference type="RefSeq" id="WP_350241838.1">
    <property type="nucleotide sequence ID" value="NZ_CP158298.1"/>
</dbReference>
<dbReference type="AlphaFoldDB" id="A0AAU7U5M5"/>
<organism evidence="1">
    <name type="scientific">Deinococcus sonorensis KR-87</name>
    <dbReference type="NCBI Taxonomy" id="694439"/>
    <lineage>
        <taxon>Bacteria</taxon>
        <taxon>Thermotogati</taxon>
        <taxon>Deinococcota</taxon>
        <taxon>Deinococci</taxon>
        <taxon>Deinococcales</taxon>
        <taxon>Deinococcaceae</taxon>
        <taxon>Deinococcus</taxon>
    </lineage>
</organism>
<keyword evidence="1" id="KW-0614">Plasmid</keyword>
<accession>A0AAU7U5M5</accession>